<name>A0A3D9BL68_9RHOB</name>
<protein>
    <submittedName>
        <fullName evidence="1">DUF2125 domain-containing protein</fullName>
    </submittedName>
</protein>
<dbReference type="AlphaFoldDB" id="A0A3D9BL68"/>
<comment type="caution">
    <text evidence="1">The sequence shown here is derived from an EMBL/GenBank/DDBJ whole genome shotgun (WGS) entry which is preliminary data.</text>
</comment>
<dbReference type="EMBL" id="QOHR01000036">
    <property type="protein sequence ID" value="REC54196.1"/>
    <property type="molecule type" value="Genomic_DNA"/>
</dbReference>
<dbReference type="InterPro" id="IPR018666">
    <property type="entry name" value="DUF2125"/>
</dbReference>
<evidence type="ECO:0000313" key="1">
    <source>
        <dbReference type="EMBL" id="REC54196.1"/>
    </source>
</evidence>
<gene>
    <name evidence="1" type="ORF">DRV84_14140</name>
</gene>
<keyword evidence="2" id="KW-1185">Reference proteome</keyword>
<accession>A0A3D9BL68</accession>
<dbReference type="RefSeq" id="WP_115981852.1">
    <property type="nucleotide sequence ID" value="NZ_QOHR01000036.1"/>
</dbReference>
<proteinExistence type="predicted"/>
<evidence type="ECO:0000313" key="2">
    <source>
        <dbReference type="Proteomes" id="UP000257131"/>
    </source>
</evidence>
<dbReference type="Pfam" id="PF09898">
    <property type="entry name" value="DUF2125"/>
    <property type="match status" value="1"/>
</dbReference>
<dbReference type="OrthoDB" id="7625707at2"/>
<sequence>MTRLLILIVAAALAWSGYWAVAAWQLRQAQEDWFAARRADGWQATYADLAVRGFPNRLDSTFTDVALADPESGLAWRAPLFQMLRLSYRPNHVIAAWSGPQTLATPERRVTVESERMRASLVLRSGAPRALDRATFVAEGVRVVPETGGAWALAGLNAAAEITAASAARYRLGLSLDGLAPPGAPERLPQTLEAVRLDATVTFDAPWDAAAVAGRRPQPELIEIDTAEARWGDLRLSAQGRLEVDAAGVPEGRIDLRAENWRAILRLAETAAPLPPGVTETLEEALALAAGLSGDPETLDLPLAVTEGQLRLGPVPLGPAPRLLIR</sequence>
<organism evidence="1 2">
    <name type="scientific">Rhodosalinus sediminis</name>
    <dbReference type="NCBI Taxonomy" id="1940533"/>
    <lineage>
        <taxon>Bacteria</taxon>
        <taxon>Pseudomonadati</taxon>
        <taxon>Pseudomonadota</taxon>
        <taxon>Alphaproteobacteria</taxon>
        <taxon>Rhodobacterales</taxon>
        <taxon>Paracoccaceae</taxon>
        <taxon>Rhodosalinus</taxon>
    </lineage>
</organism>
<reference evidence="1 2" key="1">
    <citation type="journal article" date="2017" name="Int. J. Syst. Evol. Microbiol.">
        <title>Rhodosalinus sediminis gen. nov., sp. nov., isolated from marine saltern.</title>
        <authorList>
            <person name="Guo L.Y."/>
            <person name="Ling S.K."/>
            <person name="Li C.M."/>
            <person name="Chen G.J."/>
            <person name="Du Z.J."/>
        </authorList>
    </citation>
    <scope>NUCLEOTIDE SEQUENCE [LARGE SCALE GENOMIC DNA]</scope>
    <source>
        <strain evidence="1 2">WDN1C137</strain>
    </source>
</reference>
<dbReference type="Proteomes" id="UP000257131">
    <property type="component" value="Unassembled WGS sequence"/>
</dbReference>